<accession>A0A0G1P9Y5</accession>
<dbReference type="Pfam" id="PF22296">
    <property type="entry name" value="bAvd"/>
    <property type="match status" value="1"/>
</dbReference>
<evidence type="ECO:0000313" key="2">
    <source>
        <dbReference type="EMBL" id="KKU29639.1"/>
    </source>
</evidence>
<dbReference type="EMBL" id="LCMF01000033">
    <property type="protein sequence ID" value="KKU29639.1"/>
    <property type="molecule type" value="Genomic_DNA"/>
</dbReference>
<organism evidence="2 3">
    <name type="scientific">candidate division WWE3 bacterium GW2011_GWA1_46_21</name>
    <dbReference type="NCBI Taxonomy" id="1619107"/>
    <lineage>
        <taxon>Bacteria</taxon>
        <taxon>Katanobacteria</taxon>
    </lineage>
</organism>
<proteinExistence type="predicted"/>
<evidence type="ECO:0000313" key="3">
    <source>
        <dbReference type="Proteomes" id="UP000034732"/>
    </source>
</evidence>
<dbReference type="Proteomes" id="UP000034732">
    <property type="component" value="Unassembled WGS sequence"/>
</dbReference>
<dbReference type="AlphaFoldDB" id="A0A0G1P9Y5"/>
<feature type="domain" description="bAvd-like" evidence="1">
    <location>
        <begin position="1"/>
        <end position="87"/>
    </location>
</feature>
<protein>
    <recommendedName>
        <fullName evidence="1">bAvd-like domain-containing protein</fullName>
    </recommendedName>
</protein>
<dbReference type="InterPro" id="IPR036583">
    <property type="entry name" value="23S_rRNA_IVS_sf"/>
</dbReference>
<evidence type="ECO:0000259" key="1">
    <source>
        <dbReference type="Pfam" id="PF22296"/>
    </source>
</evidence>
<dbReference type="InterPro" id="IPR055360">
    <property type="entry name" value="bAvd"/>
</dbReference>
<comment type="caution">
    <text evidence="2">The sequence shown here is derived from an EMBL/GenBank/DDBJ whole genome shotgun (WGS) entry which is preliminary data.</text>
</comment>
<sequence>MPKRDRYALGLKIEQQTLDFFELIMMAYVKTGPSKLLILQKADLKLKMIKLFVRLAHDIKVLPTKRYIELEEKLLELGKMLGGWIKALTALKTKEPPLERLF</sequence>
<reference evidence="2 3" key="1">
    <citation type="journal article" date="2015" name="Nature">
        <title>rRNA introns, odd ribosomes, and small enigmatic genomes across a large radiation of phyla.</title>
        <authorList>
            <person name="Brown C.T."/>
            <person name="Hug L.A."/>
            <person name="Thomas B.C."/>
            <person name="Sharon I."/>
            <person name="Castelle C.J."/>
            <person name="Singh A."/>
            <person name="Wilkins M.J."/>
            <person name="Williams K.H."/>
            <person name="Banfield J.F."/>
        </authorList>
    </citation>
    <scope>NUCLEOTIDE SEQUENCE [LARGE SCALE GENOMIC DNA]</scope>
</reference>
<name>A0A0G1P9Y5_UNCKA</name>
<gene>
    <name evidence="2" type="ORF">UX44_C0033G0004</name>
</gene>
<dbReference type="CDD" id="cd16376">
    <property type="entry name" value="Avd_like"/>
    <property type="match status" value="1"/>
</dbReference>
<dbReference type="PATRIC" id="fig|1619107.3.peg.508"/>
<dbReference type="Gene3D" id="1.20.1440.60">
    <property type="entry name" value="23S rRNA-intervening sequence"/>
    <property type="match status" value="1"/>
</dbReference>